<accession>A0A2A3ECP5</accession>
<evidence type="ECO:0000256" key="1">
    <source>
        <dbReference type="SAM" id="MobiDB-lite"/>
    </source>
</evidence>
<keyword evidence="3" id="KW-1185">Reference proteome</keyword>
<dbReference type="Proteomes" id="UP000242457">
    <property type="component" value="Unassembled WGS sequence"/>
</dbReference>
<reference evidence="2 3" key="1">
    <citation type="submission" date="2014-07" db="EMBL/GenBank/DDBJ databases">
        <title>Genomic and transcriptomic analysis on Apis cerana provide comprehensive insights into honey bee biology.</title>
        <authorList>
            <person name="Diao Q."/>
            <person name="Sun L."/>
            <person name="Zheng H."/>
            <person name="Zheng H."/>
            <person name="Xu S."/>
            <person name="Wang S."/>
            <person name="Zeng Z."/>
            <person name="Hu F."/>
            <person name="Su S."/>
            <person name="Wu J."/>
        </authorList>
    </citation>
    <scope>NUCLEOTIDE SEQUENCE [LARGE SCALE GENOMIC DNA]</scope>
    <source>
        <tissue evidence="2">Pupae without intestine</tissue>
    </source>
</reference>
<protein>
    <submittedName>
        <fullName evidence="2">Uncharacterized protein</fullName>
    </submittedName>
</protein>
<gene>
    <name evidence="2" type="ORF">APICC_03368</name>
</gene>
<organism evidence="2 3">
    <name type="scientific">Apis cerana cerana</name>
    <name type="common">Oriental honeybee</name>
    <dbReference type="NCBI Taxonomy" id="94128"/>
    <lineage>
        <taxon>Eukaryota</taxon>
        <taxon>Metazoa</taxon>
        <taxon>Ecdysozoa</taxon>
        <taxon>Arthropoda</taxon>
        <taxon>Hexapoda</taxon>
        <taxon>Insecta</taxon>
        <taxon>Pterygota</taxon>
        <taxon>Neoptera</taxon>
        <taxon>Endopterygota</taxon>
        <taxon>Hymenoptera</taxon>
        <taxon>Apocrita</taxon>
        <taxon>Aculeata</taxon>
        <taxon>Apoidea</taxon>
        <taxon>Anthophila</taxon>
        <taxon>Apidae</taxon>
        <taxon>Apis</taxon>
    </lineage>
</organism>
<evidence type="ECO:0000313" key="3">
    <source>
        <dbReference type="Proteomes" id="UP000242457"/>
    </source>
</evidence>
<feature type="compositionally biased region" description="Polar residues" evidence="1">
    <location>
        <begin position="270"/>
        <end position="282"/>
    </location>
</feature>
<evidence type="ECO:0000313" key="2">
    <source>
        <dbReference type="EMBL" id="PBC29254.1"/>
    </source>
</evidence>
<dbReference type="OrthoDB" id="6275292at2759"/>
<feature type="region of interest" description="Disordered" evidence="1">
    <location>
        <begin position="262"/>
        <end position="283"/>
    </location>
</feature>
<proteinExistence type="predicted"/>
<sequence length="302" mass="34938">MSCGTKKCSTKTCRCACKWNCNCLIPRAKKTYPAFGTSAKRDVKIGLHPKMYKGVAVSPAVGLYHPKFPFKCKHPTISWKRQMETKEFSSTMGGRYEGKLKEQREQLKMGRGPGTHEILQWPDDVLQKPCKTTKRNVGFGGIIQREGFKNVGRFFKQSRWKEGSLRFVHRAERRHHDQKLLRKTENKIRQLAQIDPWRNGQIKKEIELLQGTLEHLSKISKGIGDKDDVEKHSIVLQGSKGAGTRPLRSQVSEEAKEYEELSVQHEQRVHQTPSVDGNSSWTRKIHNREEESYRRTRMDIRL</sequence>
<name>A0A2A3ECP5_APICC</name>
<dbReference type="EMBL" id="KZ288289">
    <property type="protein sequence ID" value="PBC29254.1"/>
    <property type="molecule type" value="Genomic_DNA"/>
</dbReference>
<dbReference type="AlphaFoldDB" id="A0A2A3ECP5"/>